<evidence type="ECO:0000259" key="7">
    <source>
        <dbReference type="SMART" id="SM00013"/>
    </source>
</evidence>
<gene>
    <name evidence="11" type="primary">LOC118409479</name>
    <name evidence="9" type="ORF">BRAFLDRAFT_94439</name>
</gene>
<keyword evidence="1" id="KW-0433">Leucine-rich repeat</keyword>
<keyword evidence="5" id="KW-0812">Transmembrane</keyword>
<evidence type="ECO:0000256" key="4">
    <source>
        <dbReference type="SAM" id="MobiDB-lite"/>
    </source>
</evidence>
<reference evidence="11" key="3">
    <citation type="submission" date="2025-04" db="UniProtKB">
        <authorList>
            <consortium name="RefSeq"/>
        </authorList>
    </citation>
    <scope>IDENTIFICATION</scope>
    <source>
        <strain evidence="11">S238N-H82</strain>
        <tissue evidence="11">Testes</tissue>
    </source>
</reference>
<dbReference type="SUPFAM" id="SSF52058">
    <property type="entry name" value="L domain-like"/>
    <property type="match status" value="1"/>
</dbReference>
<feature type="compositionally biased region" description="Basic residues" evidence="4">
    <location>
        <begin position="258"/>
        <end position="275"/>
    </location>
</feature>
<dbReference type="KEGG" id="bfo:118409479"/>
<feature type="region of interest" description="Disordered" evidence="4">
    <location>
        <begin position="346"/>
        <end position="367"/>
    </location>
</feature>
<reference evidence="9" key="1">
    <citation type="journal article" date="2008" name="Nature">
        <title>The amphioxus genome and the evolution of the chordate karyotype.</title>
        <authorList>
            <consortium name="US DOE Joint Genome Institute (JGI-PGF)"/>
            <person name="Putnam N.H."/>
            <person name="Butts T."/>
            <person name="Ferrier D.E.K."/>
            <person name="Furlong R.F."/>
            <person name="Hellsten U."/>
            <person name="Kawashima T."/>
            <person name="Robinson-Rechavi M."/>
            <person name="Shoguchi E."/>
            <person name="Terry A."/>
            <person name="Yu J.-K."/>
            <person name="Benito-Gutierrez E.L."/>
            <person name="Dubchak I."/>
            <person name="Garcia-Fernandez J."/>
            <person name="Gibson-Brown J.J."/>
            <person name="Grigoriev I.V."/>
            <person name="Horton A.C."/>
            <person name="de Jong P.J."/>
            <person name="Jurka J."/>
            <person name="Kapitonov V.V."/>
            <person name="Kohara Y."/>
            <person name="Kuroki Y."/>
            <person name="Lindquist E."/>
            <person name="Lucas S."/>
            <person name="Osoegawa K."/>
            <person name="Pennacchio L.A."/>
            <person name="Salamov A.A."/>
            <person name="Satou Y."/>
            <person name="Sauka-Spengler T."/>
            <person name="Schmutz J."/>
            <person name="Shin-I T."/>
            <person name="Toyoda A."/>
            <person name="Bronner-Fraser M."/>
            <person name="Fujiyama A."/>
            <person name="Holland L.Z."/>
            <person name="Holland P.W.H."/>
            <person name="Satoh N."/>
            <person name="Rokhsar D.S."/>
        </authorList>
    </citation>
    <scope>NUCLEOTIDE SEQUENCE [LARGE SCALE GENOMIC DNA]</scope>
    <source>
        <strain evidence="9">S238N-H82</strain>
        <tissue evidence="9">Testes</tissue>
    </source>
</reference>
<dbReference type="SMART" id="SM00082">
    <property type="entry name" value="LRRCT"/>
    <property type="match status" value="1"/>
</dbReference>
<keyword evidence="10" id="KW-1185">Reference proteome</keyword>
<feature type="compositionally biased region" description="Low complexity" evidence="4">
    <location>
        <begin position="515"/>
        <end position="525"/>
    </location>
</feature>
<feature type="compositionally biased region" description="Basic and acidic residues" evidence="4">
    <location>
        <begin position="477"/>
        <end position="488"/>
    </location>
</feature>
<sequence>MGYPRITLLLLVAAAKAVTACPSGCTCDEVTVICNEKGLTKVPTGIPSATTYLNLGNNRIKKIEASDFRNLNNLQHLYLDSNDITQIDPEAFRGLSRLTTLQLMNNGLITVSQRLFDHTPSLRTVSLKGNPWSCDCRIRWLWEWVYSRQDPDAPEMPQCDYPYDLDGFYWDQLTADNFTCDGTEVDPSDNGGTDKDSSSGTFPFLLPVILGSCLGFAVLMILTLVLVICLRKKRAPTPPEQRNDLTIANKHAGDSPVKKVHANGKVKGGKHKDKKKDKEIRKSSEELHVTTRSLDSNEETVSGKSPRDKDSALNGEGPPSHYNQQNYCGRPDCKIWFTEHVHLDEGEGTTQQQQPAEQKQRVSPRPKSEAYYVNLKPASPSEPFLPMTDADVTVAGDDAMPMKRLDVKNLHFPTLNYYPPTNNGVPQDKTVNPGSHAAGPEGHAYQPLLKAGGNPDYQHLVREQARRQNMSRMKQAPRVDVRKVDSGLRGDPYQGHYQQGARPKDAGRGYEQLQSSMNSGYSSRGSMDRLGGINVQTTL</sequence>
<dbReference type="InterPro" id="IPR000372">
    <property type="entry name" value="LRRNT"/>
</dbReference>
<feature type="signal peptide" evidence="6">
    <location>
        <begin position="1"/>
        <end position="20"/>
    </location>
</feature>
<feature type="transmembrane region" description="Helical" evidence="5">
    <location>
        <begin position="204"/>
        <end position="230"/>
    </location>
</feature>
<dbReference type="eggNOG" id="KOG0619">
    <property type="taxonomic scope" value="Eukaryota"/>
</dbReference>
<dbReference type="OrthoDB" id="1416801at2759"/>
<dbReference type="AlphaFoldDB" id="C3YNW1"/>
<dbReference type="SMART" id="SM00369">
    <property type="entry name" value="LRR_TYP"/>
    <property type="match status" value="3"/>
</dbReference>
<dbReference type="InParanoid" id="C3YNW1"/>
<evidence type="ECO:0000256" key="1">
    <source>
        <dbReference type="ARBA" id="ARBA00022614"/>
    </source>
</evidence>
<dbReference type="Gene3D" id="3.80.10.10">
    <property type="entry name" value="Ribonuclease Inhibitor"/>
    <property type="match status" value="1"/>
</dbReference>
<evidence type="ECO:0000313" key="11">
    <source>
        <dbReference type="RefSeq" id="XP_035666415.1"/>
    </source>
</evidence>
<feature type="region of interest" description="Disordered" evidence="4">
    <location>
        <begin position="466"/>
        <end position="539"/>
    </location>
</feature>
<keyword evidence="3" id="KW-0677">Repeat</keyword>
<feature type="region of interest" description="Disordered" evidence="4">
    <location>
        <begin position="236"/>
        <end position="325"/>
    </location>
</feature>
<evidence type="ECO:0000256" key="2">
    <source>
        <dbReference type="ARBA" id="ARBA00022729"/>
    </source>
</evidence>
<dbReference type="PROSITE" id="PS51450">
    <property type="entry name" value="LRR"/>
    <property type="match status" value="1"/>
</dbReference>
<evidence type="ECO:0000313" key="10">
    <source>
        <dbReference type="Proteomes" id="UP000001554"/>
    </source>
</evidence>
<feature type="compositionally biased region" description="Polar residues" evidence="4">
    <location>
        <begin position="290"/>
        <end position="303"/>
    </location>
</feature>
<dbReference type="InterPro" id="IPR050541">
    <property type="entry name" value="LRR_TM_domain-containing"/>
</dbReference>
<feature type="domain" description="LRRCT" evidence="8">
    <location>
        <begin position="130"/>
        <end position="181"/>
    </location>
</feature>
<keyword evidence="2 6" id="KW-0732">Signal</keyword>
<feature type="chain" id="PRO_5044729216" evidence="6">
    <location>
        <begin position="21"/>
        <end position="539"/>
    </location>
</feature>
<keyword evidence="5" id="KW-1133">Transmembrane helix</keyword>
<evidence type="ECO:0000256" key="3">
    <source>
        <dbReference type="ARBA" id="ARBA00022737"/>
    </source>
</evidence>
<evidence type="ECO:0000259" key="8">
    <source>
        <dbReference type="SMART" id="SM00082"/>
    </source>
</evidence>
<feature type="compositionally biased region" description="Basic and acidic residues" evidence="4">
    <location>
        <begin position="276"/>
        <end position="289"/>
    </location>
</feature>
<dbReference type="SMART" id="SM00013">
    <property type="entry name" value="LRRNT"/>
    <property type="match status" value="1"/>
</dbReference>
<protein>
    <submittedName>
        <fullName evidence="11">Uncharacterized protein LOC118409479</fullName>
    </submittedName>
</protein>
<feature type="domain" description="LRRNT" evidence="7">
    <location>
        <begin position="20"/>
        <end position="52"/>
    </location>
</feature>
<dbReference type="PANTHER" id="PTHR24369">
    <property type="entry name" value="ANTIGEN BSP, PUTATIVE-RELATED"/>
    <property type="match status" value="1"/>
</dbReference>
<dbReference type="PANTHER" id="PTHR24369:SF210">
    <property type="entry name" value="CHAOPTIN-RELATED"/>
    <property type="match status" value="1"/>
</dbReference>
<organism>
    <name type="scientific">Branchiostoma floridae</name>
    <name type="common">Florida lancelet</name>
    <name type="synonym">Amphioxus</name>
    <dbReference type="NCBI Taxonomy" id="7739"/>
    <lineage>
        <taxon>Eukaryota</taxon>
        <taxon>Metazoa</taxon>
        <taxon>Chordata</taxon>
        <taxon>Cephalochordata</taxon>
        <taxon>Leptocardii</taxon>
        <taxon>Amphioxiformes</taxon>
        <taxon>Branchiostomatidae</taxon>
        <taxon>Branchiostoma</taxon>
    </lineage>
</organism>
<keyword evidence="5" id="KW-0472">Membrane</keyword>
<name>C3YNW1_BRAFL</name>
<dbReference type="Pfam" id="PF13855">
    <property type="entry name" value="LRR_8"/>
    <property type="match status" value="1"/>
</dbReference>
<accession>C3YNW1</accession>
<dbReference type="GeneID" id="118409479"/>
<dbReference type="FunFam" id="3.80.10.10:FF:000082">
    <property type="entry name" value="Leucine-rich repeat-containing 24"/>
    <property type="match status" value="1"/>
</dbReference>
<evidence type="ECO:0000256" key="5">
    <source>
        <dbReference type="SAM" id="Phobius"/>
    </source>
</evidence>
<dbReference type="Proteomes" id="UP000001554">
    <property type="component" value="Chromosome 2"/>
</dbReference>
<dbReference type="InterPro" id="IPR001611">
    <property type="entry name" value="Leu-rich_rpt"/>
</dbReference>
<dbReference type="RefSeq" id="XP_035666415.1">
    <property type="nucleotide sequence ID" value="XM_035810522.1"/>
</dbReference>
<evidence type="ECO:0000256" key="6">
    <source>
        <dbReference type="SAM" id="SignalP"/>
    </source>
</evidence>
<reference evidence="10" key="2">
    <citation type="journal article" date="2020" name="Nat. Ecol. Evol.">
        <title>Deeply conserved synteny resolves early events in vertebrate evolution.</title>
        <authorList>
            <person name="Simakov O."/>
            <person name="Marletaz F."/>
            <person name="Yue J.X."/>
            <person name="O'Connell B."/>
            <person name="Jenkins J."/>
            <person name="Brandt A."/>
            <person name="Calef R."/>
            <person name="Tung C.H."/>
            <person name="Huang T.K."/>
            <person name="Schmutz J."/>
            <person name="Satoh N."/>
            <person name="Yu J.K."/>
            <person name="Putnam N.H."/>
            <person name="Green R.E."/>
            <person name="Rokhsar D.S."/>
        </authorList>
    </citation>
    <scope>NUCLEOTIDE SEQUENCE [LARGE SCALE GENOMIC DNA]</scope>
    <source>
        <strain evidence="10">S238N-H82</strain>
    </source>
</reference>
<dbReference type="InterPro" id="IPR003591">
    <property type="entry name" value="Leu-rich_rpt_typical-subtyp"/>
</dbReference>
<dbReference type="InterPro" id="IPR000483">
    <property type="entry name" value="Cys-rich_flank_reg_C"/>
</dbReference>
<dbReference type="InterPro" id="IPR032675">
    <property type="entry name" value="LRR_dom_sf"/>
</dbReference>
<evidence type="ECO:0000313" key="9">
    <source>
        <dbReference type="EMBL" id="EEN58071.1"/>
    </source>
</evidence>
<dbReference type="EMBL" id="GG666535">
    <property type="protein sequence ID" value="EEN58071.1"/>
    <property type="molecule type" value="Genomic_DNA"/>
</dbReference>
<proteinExistence type="predicted"/>